<feature type="compositionally biased region" description="Polar residues" evidence="1">
    <location>
        <begin position="149"/>
        <end position="158"/>
    </location>
</feature>
<feature type="compositionally biased region" description="Low complexity" evidence="1">
    <location>
        <begin position="159"/>
        <end position="186"/>
    </location>
</feature>
<proteinExistence type="predicted"/>
<evidence type="ECO:0000313" key="3">
    <source>
        <dbReference type="Proteomes" id="UP000232688"/>
    </source>
</evidence>
<dbReference type="VEuPathDB" id="FungiDB:RhiirA1_410738"/>
<reference evidence="2 3" key="2">
    <citation type="submission" date="2017-10" db="EMBL/GenBank/DDBJ databases">
        <title>Genome analyses suggest a sexual origin of heterokaryosis in a supposedly ancient asexual fungus.</title>
        <authorList>
            <person name="Corradi N."/>
            <person name="Sedzielewska K."/>
            <person name="Noel J."/>
            <person name="Charron P."/>
            <person name="Farinelli L."/>
            <person name="Marton T."/>
            <person name="Kruger M."/>
            <person name="Pelin A."/>
            <person name="Brachmann A."/>
            <person name="Corradi N."/>
        </authorList>
    </citation>
    <scope>NUCLEOTIDE SEQUENCE [LARGE SCALE GENOMIC DNA]</scope>
    <source>
        <strain evidence="2 3">A1</strain>
    </source>
</reference>
<gene>
    <name evidence="2" type="ORF">RhiirA1_410738</name>
</gene>
<feature type="region of interest" description="Disordered" evidence="1">
    <location>
        <begin position="315"/>
        <end position="334"/>
    </location>
</feature>
<dbReference type="GO" id="GO:0006357">
    <property type="term" value="P:regulation of transcription by RNA polymerase II"/>
    <property type="evidence" value="ECO:0007669"/>
    <property type="project" value="InterPro"/>
</dbReference>
<dbReference type="GO" id="GO:0016592">
    <property type="term" value="C:mediator complex"/>
    <property type="evidence" value="ECO:0007669"/>
    <property type="project" value="InterPro"/>
</dbReference>
<feature type="region of interest" description="Disordered" evidence="1">
    <location>
        <begin position="149"/>
        <end position="186"/>
    </location>
</feature>
<dbReference type="InterPro" id="IPR008626">
    <property type="entry name" value="Mediator_Med15_fun"/>
</dbReference>
<dbReference type="VEuPathDB" id="FungiDB:RhiirFUN_020910"/>
<dbReference type="Pfam" id="PF05397">
    <property type="entry name" value="Med15_fungi"/>
    <property type="match status" value="1"/>
</dbReference>
<dbReference type="VEuPathDB" id="FungiDB:FUN_019459"/>
<protein>
    <submittedName>
        <fullName evidence="2">Uncharacterized protein</fullName>
    </submittedName>
</protein>
<evidence type="ECO:0000256" key="1">
    <source>
        <dbReference type="SAM" id="MobiDB-lite"/>
    </source>
</evidence>
<accession>A0A2N0SCL1</accession>
<dbReference type="GO" id="GO:0003712">
    <property type="term" value="F:transcription coregulator activity"/>
    <property type="evidence" value="ECO:0007669"/>
    <property type="project" value="InterPro"/>
</dbReference>
<dbReference type="AlphaFoldDB" id="A0A2N0SCL1"/>
<organism evidence="2 3">
    <name type="scientific">Rhizophagus irregularis</name>
    <dbReference type="NCBI Taxonomy" id="588596"/>
    <lineage>
        <taxon>Eukaryota</taxon>
        <taxon>Fungi</taxon>
        <taxon>Fungi incertae sedis</taxon>
        <taxon>Mucoromycota</taxon>
        <taxon>Glomeromycotina</taxon>
        <taxon>Glomeromycetes</taxon>
        <taxon>Glomerales</taxon>
        <taxon>Glomeraceae</taxon>
        <taxon>Rhizophagus</taxon>
    </lineage>
</organism>
<feature type="region of interest" description="Disordered" evidence="1">
    <location>
        <begin position="342"/>
        <end position="410"/>
    </location>
</feature>
<evidence type="ECO:0000313" key="2">
    <source>
        <dbReference type="EMBL" id="PKC73290.1"/>
    </source>
</evidence>
<dbReference type="EMBL" id="LLXH01000091">
    <property type="protein sequence ID" value="PKC73290.1"/>
    <property type="molecule type" value="Genomic_DNA"/>
</dbReference>
<comment type="caution">
    <text evidence="2">The sequence shown here is derived from an EMBL/GenBank/DDBJ whole genome shotgun (WGS) entry which is preliminary data.</text>
</comment>
<reference evidence="2 3" key="1">
    <citation type="submission" date="2017-10" db="EMBL/GenBank/DDBJ databases">
        <title>Extensive intraspecific genome diversity in a model arbuscular mycorrhizal fungus.</title>
        <authorList>
            <person name="Chen E.C.H."/>
            <person name="Morin E."/>
            <person name="Baudet D."/>
            <person name="Noel J."/>
            <person name="Ndikumana S."/>
            <person name="Charron P."/>
            <person name="St-Onge C."/>
            <person name="Giorgi J."/>
            <person name="Grigoriev I.V."/>
            <person name="Roux C."/>
            <person name="Martin F.M."/>
            <person name="Corradi N."/>
        </authorList>
    </citation>
    <scope>NUCLEOTIDE SEQUENCE [LARGE SCALE GENOMIC DNA]</scope>
    <source>
        <strain evidence="2 3">A1</strain>
    </source>
</reference>
<dbReference type="Proteomes" id="UP000232688">
    <property type="component" value="Unassembled WGS sequence"/>
</dbReference>
<name>A0A2N0SCL1_9GLOM</name>
<sequence length="527" mass="58002">MIQGNPNAAANKILSPVIQQNQNVSPVQGTSAHVPQVSTNTINSQQNNGMMLQANTGINLSQSNVGINIQNARPPPNNMLAQMLAANKINIMAQNVTAANQLFSGVNPLLAAQAQAQVQAQVQAQSNAMLAQSNSAIVAAKPTLTQASSIGIPNSTFRPSSQGQQQSNTQTNPNMGQSSSSTSVTQTNLAVLDEKEAQEALNQIATLDARAKERRIQYHEIHDLTDDEKSKIMEKLKELQPMYHEVDKVLPYFWHYTKSSQGTYRLLGMKYMIEDQLKALPDKFLLRLELVDSLLQQFRKYFVFVESRRRGIVDTPGLNNVNPVLPPQQRPQPQVENIIQPRINPSDLKLPKRDNSGPGGPGTKKRRQSSVDGEQPSKKAASSKLPDVMIIDPPSKSAEANATVPSHAGGNSIIIITDDNVKSEEQQLQKNLQGESSQEGGVNKNTISLPLKDDVSEELQKNYIDSDVSMEGVRKQGQRLVIKSREYLKSLQHNPARHRRPIIEGFKPSNLTSQYDIGNMFALYNTA</sequence>